<evidence type="ECO:0000313" key="6">
    <source>
        <dbReference type="EMBL" id="KAK2075227.1"/>
    </source>
</evidence>
<feature type="region of interest" description="Disordered" evidence="5">
    <location>
        <begin position="130"/>
        <end position="149"/>
    </location>
</feature>
<protein>
    <recommendedName>
        <fullName evidence="4">60S ribosomal protein L13</fullName>
    </recommendedName>
</protein>
<dbReference type="PROSITE" id="PS01104">
    <property type="entry name" value="RIBOSOMAL_L13E"/>
    <property type="match status" value="1"/>
</dbReference>
<keyword evidence="7" id="KW-1185">Reference proteome</keyword>
<keyword evidence="3 4" id="KW-0687">Ribonucleoprotein</keyword>
<dbReference type="AlphaFoldDB" id="A0AAD9MG81"/>
<dbReference type="HAMAP" id="MF_00499">
    <property type="entry name" value="Ribosomal_eL13"/>
    <property type="match status" value="1"/>
</dbReference>
<evidence type="ECO:0000256" key="3">
    <source>
        <dbReference type="ARBA" id="ARBA00023274"/>
    </source>
</evidence>
<dbReference type="GO" id="GO:0006412">
    <property type="term" value="P:translation"/>
    <property type="evidence" value="ECO:0007669"/>
    <property type="project" value="InterPro"/>
</dbReference>
<dbReference type="GO" id="GO:0003735">
    <property type="term" value="F:structural constituent of ribosome"/>
    <property type="evidence" value="ECO:0007669"/>
    <property type="project" value="InterPro"/>
</dbReference>
<reference evidence="6" key="1">
    <citation type="journal article" date="2023" name="Mol. Plant Microbe Interact.">
        <title>Elucidating the Obligate Nature and Biological Capacity of an Invasive Fungal Corn Pathogen.</title>
        <authorList>
            <person name="MacCready J.S."/>
            <person name="Roggenkamp E.M."/>
            <person name="Gdanetz K."/>
            <person name="Chilvers M.I."/>
        </authorList>
    </citation>
    <scope>NUCLEOTIDE SEQUENCE</scope>
    <source>
        <strain evidence="6">PM02</strain>
    </source>
</reference>
<evidence type="ECO:0000256" key="1">
    <source>
        <dbReference type="ARBA" id="ARBA00005640"/>
    </source>
</evidence>
<dbReference type="GO" id="GO:0003723">
    <property type="term" value="F:RNA binding"/>
    <property type="evidence" value="ECO:0007669"/>
    <property type="project" value="TreeGrafter"/>
</dbReference>
<dbReference type="InterPro" id="IPR001380">
    <property type="entry name" value="Ribosomal_eL13"/>
</dbReference>
<dbReference type="GO" id="GO:0022625">
    <property type="term" value="C:cytosolic large ribosomal subunit"/>
    <property type="evidence" value="ECO:0007669"/>
    <property type="project" value="TreeGrafter"/>
</dbReference>
<comment type="caution">
    <text evidence="6">The sequence shown here is derived from an EMBL/GenBank/DDBJ whole genome shotgun (WGS) entry which is preliminary data.</text>
</comment>
<dbReference type="Pfam" id="PF01294">
    <property type="entry name" value="Ribosomal_L13e"/>
    <property type="match status" value="1"/>
</dbReference>
<evidence type="ECO:0000313" key="7">
    <source>
        <dbReference type="Proteomes" id="UP001217918"/>
    </source>
</evidence>
<evidence type="ECO:0000256" key="4">
    <source>
        <dbReference type="RuleBase" id="RU000572"/>
    </source>
</evidence>
<dbReference type="Gene3D" id="1.20.5.110">
    <property type="match status" value="1"/>
</dbReference>
<name>A0AAD9MG81_9PEZI</name>
<keyword evidence="2 4" id="KW-0689">Ribosomal protein</keyword>
<proteinExistence type="inferred from homology"/>
<dbReference type="InterPro" id="IPR018256">
    <property type="entry name" value="Ribosomal_eL13_CS"/>
</dbReference>
<dbReference type="Proteomes" id="UP001217918">
    <property type="component" value="Unassembled WGS sequence"/>
</dbReference>
<dbReference type="PANTHER" id="PTHR11722">
    <property type="entry name" value="60S RIBOSOMAL PROTEIN L13"/>
    <property type="match status" value="1"/>
</dbReference>
<evidence type="ECO:0000256" key="5">
    <source>
        <dbReference type="SAM" id="MobiDB-lite"/>
    </source>
</evidence>
<accession>A0AAD9MG81</accession>
<comment type="similarity">
    <text evidence="1 4">Belongs to the eukaryotic ribosomal protein eL13 family.</text>
</comment>
<evidence type="ECO:0000256" key="2">
    <source>
        <dbReference type="ARBA" id="ARBA00022980"/>
    </source>
</evidence>
<dbReference type="PANTHER" id="PTHR11722:SF0">
    <property type="entry name" value="LARGE RIBOSOMAL SUBUNIT PROTEIN EL13"/>
    <property type="match status" value="1"/>
</dbReference>
<sequence>MAIKHNQQIPHNHFRKDWQRRVRTHFDQPGKKVTRRLNRRAKAAAVAPRPVDKLRPVVRCPTIKYNRRVRLGRGFTLAELKAAGIPRPYAPTIGISVDARRQNVSEESLAANVARLKEYMSRLVVYPKKSNKAKKGDTPKDQQSGETISKLSSSFAFEPLAPGFTEISKGDVPAGVEGGAYRALRKARSDARLKGTREKRAKEKAEAETAKKA</sequence>
<organism evidence="6 7">
    <name type="scientific">Phyllachora maydis</name>
    <dbReference type="NCBI Taxonomy" id="1825666"/>
    <lineage>
        <taxon>Eukaryota</taxon>
        <taxon>Fungi</taxon>
        <taxon>Dikarya</taxon>
        <taxon>Ascomycota</taxon>
        <taxon>Pezizomycotina</taxon>
        <taxon>Sordariomycetes</taxon>
        <taxon>Sordariomycetidae</taxon>
        <taxon>Phyllachorales</taxon>
        <taxon>Phyllachoraceae</taxon>
        <taxon>Phyllachora</taxon>
    </lineage>
</organism>
<feature type="compositionally biased region" description="Basic and acidic residues" evidence="5">
    <location>
        <begin position="187"/>
        <end position="213"/>
    </location>
</feature>
<gene>
    <name evidence="6" type="ORF">P8C59_009372</name>
</gene>
<feature type="region of interest" description="Disordered" evidence="5">
    <location>
        <begin position="186"/>
        <end position="213"/>
    </location>
</feature>
<dbReference type="EMBL" id="JAQQPM010000009">
    <property type="protein sequence ID" value="KAK2075227.1"/>
    <property type="molecule type" value="Genomic_DNA"/>
</dbReference>